<protein>
    <recommendedName>
        <fullName evidence="2">Phytase-like domain-containing protein</fullName>
    </recommendedName>
</protein>
<dbReference type="InParanoid" id="A0A507B4C7"/>
<organism evidence="3 4">
    <name type="scientific">Thyridium curvatum</name>
    <dbReference type="NCBI Taxonomy" id="1093900"/>
    <lineage>
        <taxon>Eukaryota</taxon>
        <taxon>Fungi</taxon>
        <taxon>Dikarya</taxon>
        <taxon>Ascomycota</taxon>
        <taxon>Pezizomycotina</taxon>
        <taxon>Sordariomycetes</taxon>
        <taxon>Sordariomycetidae</taxon>
        <taxon>Thyridiales</taxon>
        <taxon>Thyridiaceae</taxon>
        <taxon>Thyridium</taxon>
    </lineage>
</organism>
<gene>
    <name evidence="3" type="ORF">E0L32_005289</name>
</gene>
<dbReference type="GeneID" id="41972736"/>
<dbReference type="PANTHER" id="PTHR37957">
    <property type="entry name" value="BLR7070 PROTEIN"/>
    <property type="match status" value="1"/>
</dbReference>
<dbReference type="AlphaFoldDB" id="A0A507B4C7"/>
<evidence type="ECO:0000313" key="4">
    <source>
        <dbReference type="Proteomes" id="UP000319257"/>
    </source>
</evidence>
<dbReference type="Pfam" id="PF13449">
    <property type="entry name" value="Phytase-like"/>
    <property type="match status" value="1"/>
</dbReference>
<dbReference type="Proteomes" id="UP000319257">
    <property type="component" value="Unassembled WGS sequence"/>
</dbReference>
<dbReference type="InterPro" id="IPR027372">
    <property type="entry name" value="Phytase-like_dom"/>
</dbReference>
<evidence type="ECO:0000259" key="2">
    <source>
        <dbReference type="Pfam" id="PF13449"/>
    </source>
</evidence>
<proteinExistence type="predicted"/>
<evidence type="ECO:0000313" key="3">
    <source>
        <dbReference type="EMBL" id="TPX14597.1"/>
    </source>
</evidence>
<name>A0A507B4C7_9PEZI</name>
<dbReference type="EMBL" id="SKBQ01000027">
    <property type="protein sequence ID" value="TPX14597.1"/>
    <property type="molecule type" value="Genomic_DNA"/>
</dbReference>
<sequence length="516" mass="54711">MVLLKTYVAAIGAASAAAAAGTCVPRPSASNATCSGKTYTYNGLSGFGFVPSTFKDKQGDTISIGSSLAVDGWQRKGASYEATLYGLPDRGWNTEGTINYQARIHKFHLKFTPVKASAANPGKPNIELDYLDSILLKGPDGQPTTGLDPDFTGGATYPGFPVLPAATYTGDGFGGPGAGGRRVSLDTEGLVLSKPDGGFWISDEYGPYLYKFDSTGLMTMAVAPPNAILPLRNGTVSFPSDNPARYEPNNHPIPSDPTQGRHNNQGFEGLTISDDGKTLYVLLQSAAMQEGGLKKPNRRHARFLAYALDQGQAPVYKAEYVVPLPLYLDGQGNTRVAAQSEIHYAGGSQFLVLARDSGAGRAMDSTESKYRHVDVFDIAGATNVAGPTYDSFNASIASSKGELKSGITPVTYCPFLDFNDNAQLAKFGLHNGGAQDANLLNEKWEGLALLPVQGNNTLGAANEYYLLAVSDNDFITQDGVMGGGLLPYKDSSGYNVDNQLLMFRVTLPEGSKPFAG</sequence>
<dbReference type="STRING" id="1093900.A0A507B4C7"/>
<dbReference type="PANTHER" id="PTHR37957:SF1">
    <property type="entry name" value="PHYTASE-LIKE DOMAIN-CONTAINING PROTEIN"/>
    <property type="match status" value="1"/>
</dbReference>
<feature type="chain" id="PRO_5021370260" description="Phytase-like domain-containing protein" evidence="1">
    <location>
        <begin position="20"/>
        <end position="516"/>
    </location>
</feature>
<evidence type="ECO:0000256" key="1">
    <source>
        <dbReference type="SAM" id="SignalP"/>
    </source>
</evidence>
<keyword evidence="4" id="KW-1185">Reference proteome</keyword>
<accession>A0A507B4C7</accession>
<keyword evidence="1" id="KW-0732">Signal</keyword>
<dbReference type="RefSeq" id="XP_030996308.1">
    <property type="nucleotide sequence ID" value="XM_031139795.1"/>
</dbReference>
<comment type="caution">
    <text evidence="3">The sequence shown here is derived from an EMBL/GenBank/DDBJ whole genome shotgun (WGS) entry which is preliminary data.</text>
</comment>
<feature type="domain" description="Phytase-like" evidence="2">
    <location>
        <begin position="84"/>
        <end position="474"/>
    </location>
</feature>
<feature type="signal peptide" evidence="1">
    <location>
        <begin position="1"/>
        <end position="19"/>
    </location>
</feature>
<dbReference type="OrthoDB" id="425936at2759"/>
<reference evidence="3 4" key="1">
    <citation type="submission" date="2019-06" db="EMBL/GenBank/DDBJ databases">
        <title>Draft genome sequence of the filamentous fungus Phialemoniopsis curvata isolated from diesel fuel.</title>
        <authorList>
            <person name="Varaljay V.A."/>
            <person name="Lyon W.J."/>
            <person name="Crouch A.L."/>
            <person name="Drake C.E."/>
            <person name="Hollomon J.M."/>
            <person name="Nadeau L.J."/>
            <person name="Nunn H.S."/>
            <person name="Stevenson B.S."/>
            <person name="Bojanowski C.L."/>
            <person name="Crookes-Goodson W.J."/>
        </authorList>
    </citation>
    <scope>NUCLEOTIDE SEQUENCE [LARGE SCALE GENOMIC DNA]</scope>
    <source>
        <strain evidence="3 4">D216</strain>
    </source>
</reference>